<dbReference type="InterPro" id="IPR001789">
    <property type="entry name" value="Sig_transdc_resp-reg_receiver"/>
</dbReference>
<dbReference type="InterPro" id="IPR039420">
    <property type="entry name" value="WalR-like"/>
</dbReference>
<dbReference type="PRINTS" id="PR00038">
    <property type="entry name" value="HTHLUXR"/>
</dbReference>
<dbReference type="EMBL" id="BMIA01000004">
    <property type="protein sequence ID" value="GGH48995.1"/>
    <property type="molecule type" value="Genomic_DNA"/>
</dbReference>
<gene>
    <name evidence="5" type="ORF">GCM10007423_50640</name>
</gene>
<dbReference type="PROSITE" id="PS00622">
    <property type="entry name" value="HTH_LUXR_1"/>
    <property type="match status" value="1"/>
</dbReference>
<dbReference type="PANTHER" id="PTHR43214">
    <property type="entry name" value="TWO-COMPONENT RESPONSE REGULATOR"/>
    <property type="match status" value="1"/>
</dbReference>
<dbReference type="Gene3D" id="1.10.10.10">
    <property type="entry name" value="Winged helix-like DNA-binding domain superfamily/Winged helix DNA-binding domain"/>
    <property type="match status" value="1"/>
</dbReference>
<feature type="domain" description="HTH luxR-type" evidence="3">
    <location>
        <begin position="151"/>
        <end position="213"/>
    </location>
</feature>
<dbReference type="GO" id="GO:0003677">
    <property type="term" value="F:DNA binding"/>
    <property type="evidence" value="ECO:0007669"/>
    <property type="project" value="UniProtKB-KW"/>
</dbReference>
<evidence type="ECO:0000259" key="3">
    <source>
        <dbReference type="PROSITE" id="PS50043"/>
    </source>
</evidence>
<evidence type="ECO:0000256" key="2">
    <source>
        <dbReference type="PROSITE-ProRule" id="PRU00169"/>
    </source>
</evidence>
<sequence length="213" mass="24155">MMKPESTLKVLVFDLHPISRKGIRLLLDTMDLRLKVTEASRTRQFYKYATSQRYDLVLLSVNDVERFDHETISAILPKTAVLYTEEGAENAMDLMALGAGACISKKCTDVALREGILAVLQRRRHVCATTQAHVNAEYWRFRAIRNGADSYRPRVRQLTSREREVASLLKTGLKTGEIADRLQIQHSTVSTLKARAFRKLSVTNLVQAIHTLD</sequence>
<dbReference type="PROSITE" id="PS50110">
    <property type="entry name" value="RESPONSE_REGULATORY"/>
    <property type="match status" value="1"/>
</dbReference>
<evidence type="ECO:0000313" key="6">
    <source>
        <dbReference type="Proteomes" id="UP000600214"/>
    </source>
</evidence>
<keyword evidence="6" id="KW-1185">Reference proteome</keyword>
<dbReference type="SMART" id="SM00421">
    <property type="entry name" value="HTH_LUXR"/>
    <property type="match status" value="1"/>
</dbReference>
<proteinExistence type="predicted"/>
<dbReference type="Proteomes" id="UP000600214">
    <property type="component" value="Unassembled WGS sequence"/>
</dbReference>
<accession>A0ABQ1Z6H9</accession>
<dbReference type="CDD" id="cd06170">
    <property type="entry name" value="LuxR_C_like"/>
    <property type="match status" value="1"/>
</dbReference>
<dbReference type="PROSITE" id="PS50043">
    <property type="entry name" value="HTH_LUXR_2"/>
    <property type="match status" value="1"/>
</dbReference>
<feature type="domain" description="Response regulatory" evidence="4">
    <location>
        <begin position="9"/>
        <end position="120"/>
    </location>
</feature>
<organism evidence="5 6">
    <name type="scientific">Dyadobacter endophyticus</name>
    <dbReference type="NCBI Taxonomy" id="1749036"/>
    <lineage>
        <taxon>Bacteria</taxon>
        <taxon>Pseudomonadati</taxon>
        <taxon>Bacteroidota</taxon>
        <taxon>Cytophagia</taxon>
        <taxon>Cytophagales</taxon>
        <taxon>Spirosomataceae</taxon>
        <taxon>Dyadobacter</taxon>
    </lineage>
</organism>
<dbReference type="PANTHER" id="PTHR43214:SF43">
    <property type="entry name" value="TWO-COMPONENT RESPONSE REGULATOR"/>
    <property type="match status" value="1"/>
</dbReference>
<keyword evidence="1 5" id="KW-0238">DNA-binding</keyword>
<dbReference type="SUPFAM" id="SSF52172">
    <property type="entry name" value="CheY-like"/>
    <property type="match status" value="1"/>
</dbReference>
<dbReference type="Gene3D" id="3.40.50.2300">
    <property type="match status" value="1"/>
</dbReference>
<evidence type="ECO:0000259" key="4">
    <source>
        <dbReference type="PROSITE" id="PS50110"/>
    </source>
</evidence>
<dbReference type="SMART" id="SM00448">
    <property type="entry name" value="REC"/>
    <property type="match status" value="1"/>
</dbReference>
<evidence type="ECO:0000313" key="5">
    <source>
        <dbReference type="EMBL" id="GGH48995.1"/>
    </source>
</evidence>
<dbReference type="InterPro" id="IPR016032">
    <property type="entry name" value="Sig_transdc_resp-reg_C-effctor"/>
</dbReference>
<dbReference type="RefSeq" id="WP_188937674.1">
    <property type="nucleotide sequence ID" value="NZ_BMIA01000004.1"/>
</dbReference>
<dbReference type="InterPro" id="IPR000792">
    <property type="entry name" value="Tscrpt_reg_LuxR_C"/>
</dbReference>
<name>A0ABQ1Z6H9_9BACT</name>
<dbReference type="InterPro" id="IPR011006">
    <property type="entry name" value="CheY-like_superfamily"/>
</dbReference>
<dbReference type="SUPFAM" id="SSF46894">
    <property type="entry name" value="C-terminal effector domain of the bipartite response regulators"/>
    <property type="match status" value="1"/>
</dbReference>
<comment type="caution">
    <text evidence="5">The sequence shown here is derived from an EMBL/GenBank/DDBJ whole genome shotgun (WGS) entry which is preliminary data.</text>
</comment>
<dbReference type="InterPro" id="IPR036388">
    <property type="entry name" value="WH-like_DNA-bd_sf"/>
</dbReference>
<evidence type="ECO:0000256" key="1">
    <source>
        <dbReference type="ARBA" id="ARBA00023125"/>
    </source>
</evidence>
<reference evidence="6" key="1">
    <citation type="journal article" date="2019" name="Int. J. Syst. Evol. Microbiol.">
        <title>The Global Catalogue of Microorganisms (GCM) 10K type strain sequencing project: providing services to taxonomists for standard genome sequencing and annotation.</title>
        <authorList>
            <consortium name="The Broad Institute Genomics Platform"/>
            <consortium name="The Broad Institute Genome Sequencing Center for Infectious Disease"/>
            <person name="Wu L."/>
            <person name="Ma J."/>
        </authorList>
    </citation>
    <scope>NUCLEOTIDE SEQUENCE [LARGE SCALE GENOMIC DNA]</scope>
    <source>
        <strain evidence="6">CGMCC 1.15288</strain>
    </source>
</reference>
<dbReference type="Pfam" id="PF00196">
    <property type="entry name" value="GerE"/>
    <property type="match status" value="1"/>
</dbReference>
<protein>
    <submittedName>
        <fullName evidence="5">DNA-binding response regulator</fullName>
    </submittedName>
</protein>
<comment type="caution">
    <text evidence="2">Lacks conserved residue(s) required for the propagation of feature annotation.</text>
</comment>